<gene>
    <name evidence="1" type="ORF">NUW54_g11228</name>
</gene>
<proteinExistence type="predicted"/>
<keyword evidence="2" id="KW-1185">Reference proteome</keyword>
<evidence type="ECO:0000313" key="2">
    <source>
        <dbReference type="Proteomes" id="UP001144978"/>
    </source>
</evidence>
<sequence>MRDQYPAYGLCVGRGGVVLHEMMRHMSCLCPRSSASRPPVYRFAAELVHPLDSVGSAILAVTLAAAGGAVTWWWLRGPTRHRTPFVKLYASPHSATLPKEGSRDKESSTSLAQLVHGKVPALGPDATFDGVWWLPGYTFCAGLM</sequence>
<accession>A0ACC1NJ95</accession>
<organism evidence="1 2">
    <name type="scientific">Trametes sanguinea</name>
    <dbReference type="NCBI Taxonomy" id="158606"/>
    <lineage>
        <taxon>Eukaryota</taxon>
        <taxon>Fungi</taxon>
        <taxon>Dikarya</taxon>
        <taxon>Basidiomycota</taxon>
        <taxon>Agaricomycotina</taxon>
        <taxon>Agaricomycetes</taxon>
        <taxon>Polyporales</taxon>
        <taxon>Polyporaceae</taxon>
        <taxon>Trametes</taxon>
    </lineage>
</organism>
<dbReference type="Proteomes" id="UP001144978">
    <property type="component" value="Unassembled WGS sequence"/>
</dbReference>
<protein>
    <submittedName>
        <fullName evidence="1">Uncharacterized protein</fullName>
    </submittedName>
</protein>
<reference evidence="1" key="1">
    <citation type="submission" date="2022-08" db="EMBL/GenBank/DDBJ databases">
        <title>Genome Sequence of Pycnoporus sanguineus.</title>
        <authorList>
            <person name="Buettner E."/>
        </authorList>
    </citation>
    <scope>NUCLEOTIDE SEQUENCE</scope>
    <source>
        <strain evidence="1">CG-C14</strain>
    </source>
</reference>
<name>A0ACC1NJ95_9APHY</name>
<comment type="caution">
    <text evidence="1">The sequence shown here is derived from an EMBL/GenBank/DDBJ whole genome shotgun (WGS) entry which is preliminary data.</text>
</comment>
<dbReference type="EMBL" id="JANSHE010004307">
    <property type="protein sequence ID" value="KAJ2978878.1"/>
    <property type="molecule type" value="Genomic_DNA"/>
</dbReference>
<evidence type="ECO:0000313" key="1">
    <source>
        <dbReference type="EMBL" id="KAJ2978878.1"/>
    </source>
</evidence>